<proteinExistence type="predicted"/>
<reference evidence="1 2" key="1">
    <citation type="journal article" date="2018" name="Nat. Genet.">
        <title>The Rosa genome provides new insights in the design of modern roses.</title>
        <authorList>
            <person name="Bendahmane M."/>
        </authorList>
    </citation>
    <scope>NUCLEOTIDE SEQUENCE [LARGE SCALE GENOMIC DNA]</scope>
    <source>
        <strain evidence="2">cv. Old Blush</strain>
    </source>
</reference>
<organism evidence="1 2">
    <name type="scientific">Rosa chinensis</name>
    <name type="common">China rose</name>
    <dbReference type="NCBI Taxonomy" id="74649"/>
    <lineage>
        <taxon>Eukaryota</taxon>
        <taxon>Viridiplantae</taxon>
        <taxon>Streptophyta</taxon>
        <taxon>Embryophyta</taxon>
        <taxon>Tracheophyta</taxon>
        <taxon>Spermatophyta</taxon>
        <taxon>Magnoliopsida</taxon>
        <taxon>eudicotyledons</taxon>
        <taxon>Gunneridae</taxon>
        <taxon>Pentapetalae</taxon>
        <taxon>rosids</taxon>
        <taxon>fabids</taxon>
        <taxon>Rosales</taxon>
        <taxon>Rosaceae</taxon>
        <taxon>Rosoideae</taxon>
        <taxon>Rosoideae incertae sedis</taxon>
        <taxon>Rosa</taxon>
    </lineage>
</organism>
<dbReference type="EMBL" id="PDCK01000039">
    <property type="protein sequence ID" value="PRQ57723.1"/>
    <property type="molecule type" value="Genomic_DNA"/>
</dbReference>
<dbReference type="AlphaFoldDB" id="A0A2P6SGB4"/>
<dbReference type="Gramene" id="PRQ57723">
    <property type="protein sequence ID" value="PRQ57723"/>
    <property type="gene ID" value="RchiOBHm_Chr1g0351461"/>
</dbReference>
<protein>
    <recommendedName>
        <fullName evidence="3">Reverse transcriptase zinc-binding domain-containing protein</fullName>
    </recommendedName>
</protein>
<comment type="caution">
    <text evidence="1">The sequence shown here is derived from an EMBL/GenBank/DDBJ whole genome shotgun (WGS) entry which is preliminary data.</text>
</comment>
<name>A0A2P6SGB4_ROSCH</name>
<keyword evidence="2" id="KW-1185">Reference proteome</keyword>
<dbReference type="Proteomes" id="UP000238479">
    <property type="component" value="Chromosome 1"/>
</dbReference>
<gene>
    <name evidence="1" type="ORF">RchiOBHm_Chr1g0351461</name>
</gene>
<evidence type="ECO:0000313" key="1">
    <source>
        <dbReference type="EMBL" id="PRQ57723.1"/>
    </source>
</evidence>
<evidence type="ECO:0000313" key="2">
    <source>
        <dbReference type="Proteomes" id="UP000238479"/>
    </source>
</evidence>
<evidence type="ECO:0008006" key="3">
    <source>
        <dbReference type="Google" id="ProtNLM"/>
    </source>
</evidence>
<sequence>MDRLCWKLSRDGRFSVKTAYRSVFSNSPSYNPLQLPIGTGFWKKLWKVVIPNKAKIHIWRVCLDILPSLGSLIGFEKGGIGFA</sequence>
<accession>A0A2P6SGB4</accession>